<keyword evidence="2" id="KW-1185">Reference proteome</keyword>
<comment type="caution">
    <text evidence="1">The sequence shown here is derived from an EMBL/GenBank/DDBJ whole genome shotgun (WGS) entry which is preliminary data.</text>
</comment>
<evidence type="ECO:0000313" key="1">
    <source>
        <dbReference type="EMBL" id="PIC13524.1"/>
    </source>
</evidence>
<reference evidence="2" key="1">
    <citation type="submission" date="2017-10" db="EMBL/GenBank/DDBJ databases">
        <title>Rapid genome shrinkage in a self-fertile nematode reveals novel sperm competition proteins.</title>
        <authorList>
            <person name="Yin D."/>
            <person name="Schwarz E.M."/>
            <person name="Thomas C.G."/>
            <person name="Felde R.L."/>
            <person name="Korf I.F."/>
            <person name="Cutter A.D."/>
            <person name="Schartner C.M."/>
            <person name="Ralston E.J."/>
            <person name="Meyer B.J."/>
            <person name="Haag E.S."/>
        </authorList>
    </citation>
    <scope>NUCLEOTIDE SEQUENCE [LARGE SCALE GENOMIC DNA]</scope>
    <source>
        <strain evidence="2">JU1422</strain>
    </source>
</reference>
<dbReference type="Proteomes" id="UP000230233">
    <property type="component" value="Unassembled WGS sequence"/>
</dbReference>
<proteinExistence type="predicted"/>
<accession>A0A2G5SEP1</accession>
<sequence length="140" mass="15673">MRGIYLFYLVLPPVRGPDNPPPTDIAKTAYELKIASVDSTIKRKINFGGVSGGEWEEAAVAHPSDCIDTLFMFAEKQIPPKSNHYVLLLLVLTETFNDRKSENSVDLTIAMSRLGLLAYLRMHSQQEIKTNKSVTSWSNC</sequence>
<dbReference type="AlphaFoldDB" id="A0A2G5SEP1"/>
<gene>
    <name evidence="1" type="ORF">B9Z55_027645</name>
</gene>
<name>A0A2G5SEP1_9PELO</name>
<evidence type="ECO:0000313" key="2">
    <source>
        <dbReference type="Proteomes" id="UP000230233"/>
    </source>
</evidence>
<organism evidence="1 2">
    <name type="scientific">Caenorhabditis nigoni</name>
    <dbReference type="NCBI Taxonomy" id="1611254"/>
    <lineage>
        <taxon>Eukaryota</taxon>
        <taxon>Metazoa</taxon>
        <taxon>Ecdysozoa</taxon>
        <taxon>Nematoda</taxon>
        <taxon>Chromadorea</taxon>
        <taxon>Rhabditida</taxon>
        <taxon>Rhabditina</taxon>
        <taxon>Rhabditomorpha</taxon>
        <taxon>Rhabditoidea</taxon>
        <taxon>Rhabditidae</taxon>
        <taxon>Peloderinae</taxon>
        <taxon>Caenorhabditis</taxon>
    </lineage>
</organism>
<dbReference type="EMBL" id="PDUG01000012">
    <property type="protein sequence ID" value="PIC13524.1"/>
    <property type="molecule type" value="Genomic_DNA"/>
</dbReference>
<protein>
    <submittedName>
        <fullName evidence="1">Uncharacterized protein</fullName>
    </submittedName>
</protein>